<evidence type="ECO:0008006" key="5">
    <source>
        <dbReference type="Google" id="ProtNLM"/>
    </source>
</evidence>
<evidence type="ECO:0000256" key="1">
    <source>
        <dbReference type="SAM" id="Phobius"/>
    </source>
</evidence>
<dbReference type="Proteomes" id="UP000030680">
    <property type="component" value="Unassembled WGS sequence"/>
</dbReference>
<dbReference type="AlphaFoldDB" id="M2XXM3"/>
<keyword evidence="4" id="KW-1185">Reference proteome</keyword>
<dbReference type="KEGG" id="gsl:Gasu_43540"/>
<feature type="transmembrane region" description="Helical" evidence="1">
    <location>
        <begin position="28"/>
        <end position="45"/>
    </location>
</feature>
<evidence type="ECO:0000313" key="3">
    <source>
        <dbReference type="EMBL" id="EME28189.1"/>
    </source>
</evidence>
<dbReference type="PANTHER" id="PTHR34126">
    <property type="entry name" value="PEROXISOME BIOGENESIS PROTEIN 22"/>
    <property type="match status" value="1"/>
</dbReference>
<organism evidence="3 4">
    <name type="scientific">Galdieria sulphuraria</name>
    <name type="common">Red alga</name>
    <dbReference type="NCBI Taxonomy" id="130081"/>
    <lineage>
        <taxon>Eukaryota</taxon>
        <taxon>Rhodophyta</taxon>
        <taxon>Bangiophyceae</taxon>
        <taxon>Galdieriales</taxon>
        <taxon>Galdieriaceae</taxon>
        <taxon>Galdieria</taxon>
    </lineage>
</organism>
<keyword evidence="1" id="KW-1133">Transmembrane helix</keyword>
<feature type="signal peptide" evidence="2">
    <location>
        <begin position="1"/>
        <end position="21"/>
    </location>
</feature>
<dbReference type="InterPro" id="IPR037485">
    <property type="entry name" value="PEX22"/>
</dbReference>
<dbReference type="Gramene" id="EME28189">
    <property type="protein sequence ID" value="EME28189"/>
    <property type="gene ID" value="Gasu_43540"/>
</dbReference>
<reference evidence="4" key="1">
    <citation type="journal article" date="2013" name="Science">
        <title>Gene transfer from bacteria and archaea facilitated evolution of an extremophilic eukaryote.</title>
        <authorList>
            <person name="Schonknecht G."/>
            <person name="Chen W.H."/>
            <person name="Ternes C.M."/>
            <person name="Barbier G.G."/>
            <person name="Shrestha R.P."/>
            <person name="Stanke M."/>
            <person name="Brautigam A."/>
            <person name="Baker B.J."/>
            <person name="Banfield J.F."/>
            <person name="Garavito R.M."/>
            <person name="Carr K."/>
            <person name="Wilkerson C."/>
            <person name="Rensing S.A."/>
            <person name="Gagneul D."/>
            <person name="Dickenson N.E."/>
            <person name="Oesterhelt C."/>
            <person name="Lercher M.J."/>
            <person name="Weber A.P."/>
        </authorList>
    </citation>
    <scope>NUCLEOTIDE SEQUENCE [LARGE SCALE GENOMIC DNA]</scope>
    <source>
        <strain evidence="4">074W</strain>
    </source>
</reference>
<proteinExistence type="predicted"/>
<dbReference type="OrthoDB" id="5951at2759"/>
<dbReference type="EMBL" id="KB454523">
    <property type="protein sequence ID" value="EME28189.1"/>
    <property type="molecule type" value="Genomic_DNA"/>
</dbReference>
<keyword evidence="1" id="KW-0472">Membrane</keyword>
<keyword evidence="2" id="KW-0732">Signal</keyword>
<feature type="chain" id="PRO_5004029562" description="Peroxisome biogenesis protein 22" evidence="2">
    <location>
        <begin position="22"/>
        <end position="253"/>
    </location>
</feature>
<dbReference type="PANTHER" id="PTHR34126:SF1">
    <property type="entry name" value="PEROXISOME BIOGENESIS PROTEIN 22"/>
    <property type="match status" value="1"/>
</dbReference>
<name>M2XXM3_GALSU</name>
<sequence length="253" mass="27993">MAKSWWSSLWKLISWLSSLMSSLLDKNGVSVIFAAVAAVALLVSLRNRKRRNNPTTTSSSSRPVHVTESSCIEYGGNKSSSDSVPTGPFATMARGTSSWKLKNVFRGVSRITLGTDLEKSCLFRRVSSSVKEQLQVDPDKLSGFLQLISLFEVFLIIRVSSDEEEVSCRNALEVTGTFQSGLHPAKVLFCETLQGTTAIVRQLEPQMHIDSNPSVIVDLERFIQRLVYIGSGGFCSRMNKPIVLLEQLADIFQ</sequence>
<gene>
    <name evidence="3" type="ORF">Gasu_43540</name>
</gene>
<dbReference type="Pfam" id="PF22978">
    <property type="entry name" value="HAD_Pex22"/>
    <property type="match status" value="1"/>
</dbReference>
<dbReference type="eggNOG" id="ENOG502QQ8Q">
    <property type="taxonomic scope" value="Eukaryota"/>
</dbReference>
<keyword evidence="1" id="KW-0812">Transmembrane</keyword>
<accession>M2XXM3</accession>
<dbReference type="RefSeq" id="XP_005704709.1">
    <property type="nucleotide sequence ID" value="XM_005704652.1"/>
</dbReference>
<dbReference type="GeneID" id="17087049"/>
<protein>
    <recommendedName>
        <fullName evidence="5">Peroxisome biogenesis protein 22</fullName>
    </recommendedName>
</protein>
<evidence type="ECO:0000256" key="2">
    <source>
        <dbReference type="SAM" id="SignalP"/>
    </source>
</evidence>
<evidence type="ECO:0000313" key="4">
    <source>
        <dbReference type="Proteomes" id="UP000030680"/>
    </source>
</evidence>
<dbReference type="GO" id="GO:0007031">
    <property type="term" value="P:peroxisome organization"/>
    <property type="evidence" value="ECO:0007669"/>
    <property type="project" value="InterPro"/>
</dbReference>